<reference evidence="1 2" key="1">
    <citation type="journal article" date="2008" name="PLoS ONE">
        <title>Environmental adaptation: genomic analysis of the piezotolerant and psychrotolerant deep-sea iron reducing bacterium Shewanella piezotolerans WP3.</title>
        <authorList>
            <person name="Wang F."/>
            <person name="Wang J."/>
            <person name="Jian H."/>
            <person name="Zhang B."/>
            <person name="Li S."/>
            <person name="Wang F."/>
            <person name="Zeng X."/>
            <person name="Gao L."/>
            <person name="Bartlett D.H."/>
            <person name="Yu J."/>
            <person name="Hu S."/>
            <person name="Xiao X."/>
        </authorList>
    </citation>
    <scope>NUCLEOTIDE SEQUENCE [LARGE SCALE GENOMIC DNA]</scope>
    <source>
        <strain evidence="2">WP3 / JCM 13877</strain>
    </source>
</reference>
<dbReference type="Proteomes" id="UP000000753">
    <property type="component" value="Chromosome"/>
</dbReference>
<keyword evidence="2" id="KW-1185">Reference proteome</keyword>
<protein>
    <submittedName>
        <fullName evidence="1">Uncharacterized protein</fullName>
    </submittedName>
</protein>
<evidence type="ECO:0000313" key="1">
    <source>
        <dbReference type="EMBL" id="ACJ29743.1"/>
    </source>
</evidence>
<gene>
    <name evidence="1" type="ordered locus">swp_3025</name>
</gene>
<sequence>MLANKHSMYQLMIKIHSNFGSTVCAYKHPTNLTEYQSISVMF</sequence>
<dbReference type="STRING" id="225849.swp_3025"/>
<organism evidence="1 2">
    <name type="scientific">Shewanella piezotolerans (strain WP3 / JCM 13877)</name>
    <dbReference type="NCBI Taxonomy" id="225849"/>
    <lineage>
        <taxon>Bacteria</taxon>
        <taxon>Pseudomonadati</taxon>
        <taxon>Pseudomonadota</taxon>
        <taxon>Gammaproteobacteria</taxon>
        <taxon>Alteromonadales</taxon>
        <taxon>Shewanellaceae</taxon>
        <taxon>Shewanella</taxon>
    </lineage>
</organism>
<name>B8CR71_SHEPW</name>
<accession>B8CR71</accession>
<evidence type="ECO:0000313" key="2">
    <source>
        <dbReference type="Proteomes" id="UP000000753"/>
    </source>
</evidence>
<dbReference type="AlphaFoldDB" id="B8CR71"/>
<dbReference type="EMBL" id="CP000472">
    <property type="protein sequence ID" value="ACJ29743.1"/>
    <property type="molecule type" value="Genomic_DNA"/>
</dbReference>
<dbReference type="KEGG" id="swp:swp_3025"/>
<proteinExistence type="predicted"/>
<dbReference type="HOGENOM" id="CLU_3257778_0_0_6"/>